<organism evidence="5">
    <name type="scientific">Gongylonema pulchrum</name>
    <dbReference type="NCBI Taxonomy" id="637853"/>
    <lineage>
        <taxon>Eukaryota</taxon>
        <taxon>Metazoa</taxon>
        <taxon>Ecdysozoa</taxon>
        <taxon>Nematoda</taxon>
        <taxon>Chromadorea</taxon>
        <taxon>Rhabditida</taxon>
        <taxon>Spirurina</taxon>
        <taxon>Spiruromorpha</taxon>
        <taxon>Spiruroidea</taxon>
        <taxon>Gongylonematidae</taxon>
        <taxon>Gongylonema</taxon>
    </lineage>
</organism>
<name>A0A183E0T6_9BILA</name>
<dbReference type="PANTHER" id="PTHR10887:SF341">
    <property type="entry name" value="NFX1-TYPE ZINC FINGER-CONTAINING PROTEIN 1"/>
    <property type="match status" value="1"/>
</dbReference>
<feature type="domain" description="DNA2/NAM7 helicase helicase" evidence="2">
    <location>
        <begin position="146"/>
        <end position="346"/>
    </location>
</feature>
<protein>
    <submittedName>
        <fullName evidence="5">AAA_11 domain-containing protein</fullName>
    </submittedName>
</protein>
<gene>
    <name evidence="3" type="ORF">GPUH_LOCUS14577</name>
</gene>
<feature type="compositionally biased region" description="Polar residues" evidence="1">
    <location>
        <begin position="101"/>
        <end position="110"/>
    </location>
</feature>
<dbReference type="InterPro" id="IPR045055">
    <property type="entry name" value="DNA2/NAM7-like"/>
</dbReference>
<feature type="region of interest" description="Disordered" evidence="1">
    <location>
        <begin position="341"/>
        <end position="365"/>
    </location>
</feature>
<dbReference type="InterPro" id="IPR041677">
    <property type="entry name" value="DNA2/NAM7_AAA_11"/>
</dbReference>
<reference evidence="3 4" key="2">
    <citation type="submission" date="2018-11" db="EMBL/GenBank/DDBJ databases">
        <authorList>
            <consortium name="Pathogen Informatics"/>
        </authorList>
    </citation>
    <scope>NUCLEOTIDE SEQUENCE [LARGE SCALE GENOMIC DNA]</scope>
</reference>
<dbReference type="InterPro" id="IPR027417">
    <property type="entry name" value="P-loop_NTPase"/>
</dbReference>
<dbReference type="PANTHER" id="PTHR10887">
    <property type="entry name" value="DNA2/NAM7 HELICASE FAMILY"/>
    <property type="match status" value="1"/>
</dbReference>
<proteinExistence type="predicted"/>
<dbReference type="WBParaSite" id="GPUH_0001459601-mRNA-1">
    <property type="protein sequence ID" value="GPUH_0001459601-mRNA-1"/>
    <property type="gene ID" value="GPUH_0001459601"/>
</dbReference>
<reference evidence="5" key="1">
    <citation type="submission" date="2016-06" db="UniProtKB">
        <authorList>
            <consortium name="WormBaseParasite"/>
        </authorList>
    </citation>
    <scope>IDENTIFICATION</scope>
</reference>
<keyword evidence="4" id="KW-1185">Reference proteome</keyword>
<evidence type="ECO:0000313" key="3">
    <source>
        <dbReference type="EMBL" id="VDN24396.1"/>
    </source>
</evidence>
<evidence type="ECO:0000259" key="2">
    <source>
        <dbReference type="Pfam" id="PF13086"/>
    </source>
</evidence>
<dbReference type="GO" id="GO:0031380">
    <property type="term" value="C:nuclear RNA-directed RNA polymerase complex"/>
    <property type="evidence" value="ECO:0007669"/>
    <property type="project" value="TreeGrafter"/>
</dbReference>
<dbReference type="EMBL" id="UYRT01081427">
    <property type="protein sequence ID" value="VDN24396.1"/>
    <property type="molecule type" value="Genomic_DNA"/>
</dbReference>
<dbReference type="OrthoDB" id="5877746at2759"/>
<feature type="compositionally biased region" description="Low complexity" evidence="1">
    <location>
        <begin position="84"/>
        <end position="100"/>
    </location>
</feature>
<dbReference type="Pfam" id="PF13086">
    <property type="entry name" value="AAA_11"/>
    <property type="match status" value="1"/>
</dbReference>
<accession>A0A183E0T6</accession>
<evidence type="ECO:0000313" key="4">
    <source>
        <dbReference type="Proteomes" id="UP000271098"/>
    </source>
</evidence>
<dbReference type="GO" id="GO:0031048">
    <property type="term" value="P:regulatory ncRNA-mediated heterochromatin formation"/>
    <property type="evidence" value="ECO:0007669"/>
    <property type="project" value="TreeGrafter"/>
</dbReference>
<dbReference type="GO" id="GO:0004386">
    <property type="term" value="F:helicase activity"/>
    <property type="evidence" value="ECO:0007669"/>
    <property type="project" value="InterPro"/>
</dbReference>
<sequence>MDNLWQCRAMDFKSGKLSLCFFDNHAVSRSKIYTLVESNSYYEMYQHVLEALKLFNDKNKLPFSRYLISGKTDVALPAYLRNSSSRNRGLSHSESSSSLNTVYTESSDSAAEQEPLPPKQISVFGTSYPVHRLKYTLDGDKVAGGLDDAQRNALCYALTHELALIQGPPGTGKTFIGRIIVRILLENMDLWNPTRTNPILIVCYTNHALDQFLEGVLKDLIDDGRYDDEKPSIIRLGSRCRSETLLKYTKRQITDEFEHIIPRLMKQKANRVFSKRAELVDEIRLQAALLAYRKEEILSYRHVRRAMLPEHARQFAEMRRVNGRMCLEDEALARWLLEGSTSTQEDVADETKEVEQQEEEEEEKECLWSMDLPFKKLENGHESQDKSMSLKEIQVYSIRICIS</sequence>
<dbReference type="AlphaFoldDB" id="A0A183E0T6"/>
<dbReference type="SUPFAM" id="SSF52540">
    <property type="entry name" value="P-loop containing nucleoside triphosphate hydrolases"/>
    <property type="match status" value="1"/>
</dbReference>
<feature type="region of interest" description="Disordered" evidence="1">
    <location>
        <begin position="84"/>
        <end position="115"/>
    </location>
</feature>
<dbReference type="Proteomes" id="UP000271098">
    <property type="component" value="Unassembled WGS sequence"/>
</dbReference>
<evidence type="ECO:0000313" key="5">
    <source>
        <dbReference type="WBParaSite" id="GPUH_0001459601-mRNA-1"/>
    </source>
</evidence>
<evidence type="ECO:0000256" key="1">
    <source>
        <dbReference type="SAM" id="MobiDB-lite"/>
    </source>
</evidence>
<dbReference type="Gene3D" id="3.40.50.300">
    <property type="entry name" value="P-loop containing nucleotide triphosphate hydrolases"/>
    <property type="match status" value="1"/>
</dbReference>